<dbReference type="Gene3D" id="3.30.1120.90">
    <property type="entry name" value="Nucleosome assembly protein"/>
    <property type="match status" value="1"/>
</dbReference>
<protein>
    <submittedName>
        <fullName evidence="3">Nucleosome assembly</fullName>
    </submittedName>
</protein>
<comment type="caution">
    <text evidence="3">The sequence shown here is derived from an EMBL/GenBank/DDBJ whole genome shotgun (WGS) entry which is preliminary data.</text>
</comment>
<evidence type="ECO:0000256" key="2">
    <source>
        <dbReference type="RuleBase" id="RU003876"/>
    </source>
</evidence>
<dbReference type="AlphaFoldDB" id="A0A7J6ME51"/>
<dbReference type="SUPFAM" id="SSF143113">
    <property type="entry name" value="NAP-like"/>
    <property type="match status" value="1"/>
</dbReference>
<evidence type="ECO:0000256" key="1">
    <source>
        <dbReference type="ARBA" id="ARBA00009947"/>
    </source>
</evidence>
<reference evidence="3 4" key="1">
    <citation type="submission" date="2020-04" db="EMBL/GenBank/DDBJ databases">
        <title>Perkinsus olseni comparative genomics.</title>
        <authorList>
            <person name="Bogema D.R."/>
        </authorList>
    </citation>
    <scope>NUCLEOTIDE SEQUENCE [LARGE SCALE GENOMIC DNA]</scope>
    <source>
        <strain evidence="3">ATCC PRA-31</strain>
    </source>
</reference>
<sequence length="307" mass="34769">MSAPSAASAEKEGEAPTLPQELVSKLLALDDDYTKIQKRLEREIRELEKSYDKELAPIIEARAQLLAEPGEGGSSHVKGFWEKVLRNSAEFEDDVEEWDLPVLEYLVDITTDDLFPSSPAGDEAPCGFSLTFAFAENPYFTNDKLSKKYHYGEGKEFLKQTEIVEIASDGIDWKPGMDVTVEVVRKKKEGSGAKNRAAMKTVTRDRPSFFKFFTSLGPNYPIPEWLELPDDEDSEDDEDELERLHMLMADDWERAEMLKDNIIPHAIRWYTGEACTDDEVSEYTIADDDEEEVDDESAVIAMAEANF</sequence>
<dbReference type="GO" id="GO:0005634">
    <property type="term" value="C:nucleus"/>
    <property type="evidence" value="ECO:0007669"/>
    <property type="project" value="InterPro"/>
</dbReference>
<evidence type="ECO:0000313" key="4">
    <source>
        <dbReference type="Proteomes" id="UP000572268"/>
    </source>
</evidence>
<gene>
    <name evidence="3" type="primary">NAP1L1_1</name>
    <name evidence="3" type="ORF">FOL46_001438</name>
</gene>
<comment type="similarity">
    <text evidence="1 2">Belongs to the nucleosome assembly protein (NAP) family.</text>
</comment>
<dbReference type="Proteomes" id="UP000572268">
    <property type="component" value="Unassembled WGS sequence"/>
</dbReference>
<dbReference type="Pfam" id="PF00956">
    <property type="entry name" value="NAP"/>
    <property type="match status" value="1"/>
</dbReference>
<dbReference type="PANTHER" id="PTHR11875">
    <property type="entry name" value="TESTIS-SPECIFIC Y-ENCODED PROTEIN"/>
    <property type="match status" value="1"/>
</dbReference>
<accession>A0A7J6ME51</accession>
<proteinExistence type="inferred from homology"/>
<dbReference type="InterPro" id="IPR037231">
    <property type="entry name" value="NAP-like_sf"/>
</dbReference>
<dbReference type="EMBL" id="JABANN010000140">
    <property type="protein sequence ID" value="KAF4669440.1"/>
    <property type="molecule type" value="Genomic_DNA"/>
</dbReference>
<name>A0A7J6ME51_PEROL</name>
<organism evidence="3 4">
    <name type="scientific">Perkinsus olseni</name>
    <name type="common">Perkinsus atlanticus</name>
    <dbReference type="NCBI Taxonomy" id="32597"/>
    <lineage>
        <taxon>Eukaryota</taxon>
        <taxon>Sar</taxon>
        <taxon>Alveolata</taxon>
        <taxon>Perkinsozoa</taxon>
        <taxon>Perkinsea</taxon>
        <taxon>Perkinsida</taxon>
        <taxon>Perkinsidae</taxon>
        <taxon>Perkinsus</taxon>
    </lineage>
</organism>
<evidence type="ECO:0000313" key="3">
    <source>
        <dbReference type="EMBL" id="KAF4669440.1"/>
    </source>
</evidence>
<dbReference type="InterPro" id="IPR002164">
    <property type="entry name" value="NAP_family"/>
</dbReference>
<dbReference type="GO" id="GO:0006334">
    <property type="term" value="P:nucleosome assembly"/>
    <property type="evidence" value="ECO:0007669"/>
    <property type="project" value="InterPro"/>
</dbReference>